<sequence length="73" mass="7827">MPRPTDIQSGILQAFTAGTYLARVTLDYSLHMSLDAVPTSRGIASAQMVVGRKVAIVIFDQTKANDAMIVGVF</sequence>
<name>A0A0F9G2V4_9ZZZZ</name>
<proteinExistence type="predicted"/>
<organism evidence="1">
    <name type="scientific">marine sediment metagenome</name>
    <dbReference type="NCBI Taxonomy" id="412755"/>
    <lineage>
        <taxon>unclassified sequences</taxon>
        <taxon>metagenomes</taxon>
        <taxon>ecological metagenomes</taxon>
    </lineage>
</organism>
<evidence type="ECO:0000313" key="1">
    <source>
        <dbReference type="EMBL" id="KKL93008.1"/>
    </source>
</evidence>
<dbReference type="EMBL" id="LAZR01019310">
    <property type="protein sequence ID" value="KKL93008.1"/>
    <property type="molecule type" value="Genomic_DNA"/>
</dbReference>
<comment type="caution">
    <text evidence="1">The sequence shown here is derived from an EMBL/GenBank/DDBJ whole genome shotgun (WGS) entry which is preliminary data.</text>
</comment>
<protein>
    <submittedName>
        <fullName evidence="1">Uncharacterized protein</fullName>
    </submittedName>
</protein>
<dbReference type="AlphaFoldDB" id="A0A0F9G2V4"/>
<gene>
    <name evidence="1" type="ORF">LCGC14_1878990</name>
</gene>
<accession>A0A0F9G2V4</accession>
<reference evidence="1" key="1">
    <citation type="journal article" date="2015" name="Nature">
        <title>Complex archaea that bridge the gap between prokaryotes and eukaryotes.</title>
        <authorList>
            <person name="Spang A."/>
            <person name="Saw J.H."/>
            <person name="Jorgensen S.L."/>
            <person name="Zaremba-Niedzwiedzka K."/>
            <person name="Martijn J."/>
            <person name="Lind A.E."/>
            <person name="van Eijk R."/>
            <person name="Schleper C."/>
            <person name="Guy L."/>
            <person name="Ettema T.J."/>
        </authorList>
    </citation>
    <scope>NUCLEOTIDE SEQUENCE</scope>
</reference>